<dbReference type="SUPFAM" id="SSF111369">
    <property type="entry name" value="HlyD-like secretion proteins"/>
    <property type="match status" value="1"/>
</dbReference>
<sequence>MPWPRASWVALISVLSAAPLASAAKDSAVPVTLAQVTAQVQRDQVVLTGSSVPWRRAELSPRVEGLVTEVLVDEGSLVAAGDAILVLDAQLAMLELEAARARAQETEAARADAIRVRDELLELKKGRHASEAEIQSAVAKVEMAAASLRGERAAVARAEELVARHRLAAPFAGMVVAKGVEVGEWVQRDEAAVELVAMDRLRVRAVLPQRDYPRIAAGADATLRFDALPEKDFTGKVLARVALGDPRSRTFPVLIDLPNPDRLLAPGMSARVRLGVDGEVGEVLTIPRDAVVAKSDGTREVWRIKTDEGVTTAWPLRVETGRAFGDRLEIVAGALAEGDRLVMLGNEQLRPGQEVLPQGDSAETAALE</sequence>
<dbReference type="Pfam" id="PF25917">
    <property type="entry name" value="BSH_RND"/>
    <property type="match status" value="1"/>
</dbReference>
<dbReference type="FunFam" id="2.40.30.170:FF:000010">
    <property type="entry name" value="Efflux RND transporter periplasmic adaptor subunit"/>
    <property type="match status" value="1"/>
</dbReference>
<evidence type="ECO:0000256" key="3">
    <source>
        <dbReference type="SAM" id="SignalP"/>
    </source>
</evidence>
<evidence type="ECO:0000313" key="6">
    <source>
        <dbReference type="EMBL" id="NEV64865.1"/>
    </source>
</evidence>
<dbReference type="Proteomes" id="UP000483379">
    <property type="component" value="Unassembled WGS sequence"/>
</dbReference>
<dbReference type="Gene3D" id="2.40.30.170">
    <property type="match status" value="1"/>
</dbReference>
<feature type="signal peptide" evidence="3">
    <location>
        <begin position="1"/>
        <end position="23"/>
    </location>
</feature>
<keyword evidence="3" id="KW-0732">Signal</keyword>
<protein>
    <submittedName>
        <fullName evidence="6">Efflux RND transporter periplasmic adaptor subunit</fullName>
    </submittedName>
</protein>
<feature type="coiled-coil region" evidence="2">
    <location>
        <begin position="84"/>
        <end position="116"/>
    </location>
</feature>
<dbReference type="PANTHER" id="PTHR30469:SF15">
    <property type="entry name" value="HLYD FAMILY OF SECRETION PROTEINS"/>
    <property type="match status" value="1"/>
</dbReference>
<gene>
    <name evidence="6" type="ORF">G3446_23855</name>
</gene>
<dbReference type="InterPro" id="IPR058792">
    <property type="entry name" value="Beta-barrel_RND_2"/>
</dbReference>
<keyword evidence="7" id="KW-1185">Reference proteome</keyword>
<keyword evidence="2" id="KW-0175">Coiled coil</keyword>
<organism evidence="6 7">
    <name type="scientific">Thiorhodococcus minor</name>
    <dbReference type="NCBI Taxonomy" id="57489"/>
    <lineage>
        <taxon>Bacteria</taxon>
        <taxon>Pseudomonadati</taxon>
        <taxon>Pseudomonadota</taxon>
        <taxon>Gammaproteobacteria</taxon>
        <taxon>Chromatiales</taxon>
        <taxon>Chromatiaceae</taxon>
        <taxon>Thiorhodococcus</taxon>
    </lineage>
</organism>
<dbReference type="AlphaFoldDB" id="A0A6M0K8W1"/>
<dbReference type="InterPro" id="IPR006143">
    <property type="entry name" value="RND_pump_MFP"/>
</dbReference>
<dbReference type="Gene3D" id="2.40.50.100">
    <property type="match status" value="1"/>
</dbReference>
<reference evidence="6 7" key="1">
    <citation type="submission" date="2020-02" db="EMBL/GenBank/DDBJ databases">
        <title>Genome sequences of Thiorhodococcus mannitoliphagus and Thiorhodococcus minor, purple sulfur photosynthetic bacteria in the gammaproteobacterial family, Chromatiaceae.</title>
        <authorList>
            <person name="Aviles F.A."/>
            <person name="Meyer T.E."/>
            <person name="Kyndt J.A."/>
        </authorList>
    </citation>
    <scope>NUCLEOTIDE SEQUENCE [LARGE SCALE GENOMIC DNA]</scope>
    <source>
        <strain evidence="6 7">DSM 11518</strain>
    </source>
</reference>
<feature type="domain" description="CusB-like beta-barrel" evidence="5">
    <location>
        <begin position="204"/>
        <end position="275"/>
    </location>
</feature>
<accession>A0A6M0K8W1</accession>
<dbReference type="GO" id="GO:1990281">
    <property type="term" value="C:efflux pump complex"/>
    <property type="evidence" value="ECO:0007669"/>
    <property type="project" value="TreeGrafter"/>
</dbReference>
<dbReference type="NCBIfam" id="TIGR01730">
    <property type="entry name" value="RND_mfp"/>
    <property type="match status" value="1"/>
</dbReference>
<name>A0A6M0K8W1_9GAMM</name>
<dbReference type="PANTHER" id="PTHR30469">
    <property type="entry name" value="MULTIDRUG RESISTANCE PROTEIN MDTA"/>
    <property type="match status" value="1"/>
</dbReference>
<evidence type="ECO:0000313" key="7">
    <source>
        <dbReference type="Proteomes" id="UP000483379"/>
    </source>
</evidence>
<evidence type="ECO:0000256" key="1">
    <source>
        <dbReference type="ARBA" id="ARBA00009477"/>
    </source>
</evidence>
<dbReference type="InterPro" id="IPR058625">
    <property type="entry name" value="MdtA-like_BSH"/>
</dbReference>
<dbReference type="Gene3D" id="2.40.420.20">
    <property type="match status" value="1"/>
</dbReference>
<comment type="similarity">
    <text evidence="1">Belongs to the membrane fusion protein (MFP) (TC 8.A.1) family.</text>
</comment>
<comment type="caution">
    <text evidence="6">The sequence shown here is derived from an EMBL/GenBank/DDBJ whole genome shotgun (WGS) entry which is preliminary data.</text>
</comment>
<feature type="domain" description="Multidrug resistance protein MdtA-like barrel-sandwich hybrid" evidence="4">
    <location>
        <begin position="55"/>
        <end position="193"/>
    </location>
</feature>
<evidence type="ECO:0000259" key="5">
    <source>
        <dbReference type="Pfam" id="PF25954"/>
    </source>
</evidence>
<dbReference type="EMBL" id="JAAIJQ010000118">
    <property type="protein sequence ID" value="NEV64865.1"/>
    <property type="molecule type" value="Genomic_DNA"/>
</dbReference>
<dbReference type="RefSeq" id="WP_164456034.1">
    <property type="nucleotide sequence ID" value="NZ_JAAIJQ010000118.1"/>
</dbReference>
<dbReference type="GO" id="GO:0015562">
    <property type="term" value="F:efflux transmembrane transporter activity"/>
    <property type="evidence" value="ECO:0007669"/>
    <property type="project" value="TreeGrafter"/>
</dbReference>
<dbReference type="Gene3D" id="1.10.287.470">
    <property type="entry name" value="Helix hairpin bin"/>
    <property type="match status" value="1"/>
</dbReference>
<proteinExistence type="inferred from homology"/>
<feature type="chain" id="PRO_5026986874" evidence="3">
    <location>
        <begin position="24"/>
        <end position="368"/>
    </location>
</feature>
<evidence type="ECO:0000259" key="4">
    <source>
        <dbReference type="Pfam" id="PF25917"/>
    </source>
</evidence>
<evidence type="ECO:0000256" key="2">
    <source>
        <dbReference type="SAM" id="Coils"/>
    </source>
</evidence>
<dbReference type="Pfam" id="PF25954">
    <property type="entry name" value="Beta-barrel_RND_2"/>
    <property type="match status" value="1"/>
</dbReference>